<gene>
    <name evidence="1" type="ORF">QFC20_005877</name>
</gene>
<organism evidence="1 2">
    <name type="scientific">Naganishia adeliensis</name>
    <dbReference type="NCBI Taxonomy" id="92952"/>
    <lineage>
        <taxon>Eukaryota</taxon>
        <taxon>Fungi</taxon>
        <taxon>Dikarya</taxon>
        <taxon>Basidiomycota</taxon>
        <taxon>Agaricomycotina</taxon>
        <taxon>Tremellomycetes</taxon>
        <taxon>Filobasidiales</taxon>
        <taxon>Filobasidiaceae</taxon>
        <taxon>Naganishia</taxon>
    </lineage>
</organism>
<sequence>MHEEHAMGSLDARVEEVEPYEPGGAEEKAFLRKLDRRMIPIIWFMYVMSYLDRANIGNAKTGGMERDLHLTSTQYSIALLLFFVGYVLGEVPSNMILVRVKPAIYLPALMFTWGGISMCLAACNSYKTLAVVRLFLGIVEAGFAPDILFLLSSWYRKNELATRFALYYTASAFSGALGGLLAGAITGNLDGAGGLSGWRYLFLIEGAATILSAGGAYFVLPNFPTTTPWLTDRERWLCAARLRADGVGATQGDAEVLGHGKAFKSVLSDWRTYVMTFLFMMVTGAQTIQITHQLFISQYFIPTLAANMGYKGTTAQYMTIPIYMVAVVGILVIPISSDRFKERPYHISISMAAGAICFAVMIATQNRKVQYVFLCFGVALIYANAPLVLVWTSNIISYPAEKRAITQAFVNAMGNSASIYGSFLWPKNTGPKYTMGFAVTLGMLAACSIGAQVMRFLNNKYPYHYELPARRQDVEMPEELGTGANTPIEKSEIIHRE</sequence>
<evidence type="ECO:0000313" key="2">
    <source>
        <dbReference type="Proteomes" id="UP001230649"/>
    </source>
</evidence>
<protein>
    <submittedName>
        <fullName evidence="1">Uncharacterized protein</fullName>
    </submittedName>
</protein>
<dbReference type="Proteomes" id="UP001230649">
    <property type="component" value="Unassembled WGS sequence"/>
</dbReference>
<dbReference type="EMBL" id="JASBWS010000090">
    <property type="protein sequence ID" value="KAJ9098824.1"/>
    <property type="molecule type" value="Genomic_DNA"/>
</dbReference>
<comment type="caution">
    <text evidence="1">The sequence shown here is derived from an EMBL/GenBank/DDBJ whole genome shotgun (WGS) entry which is preliminary data.</text>
</comment>
<name>A0ACC2VI27_9TREE</name>
<accession>A0ACC2VI27</accession>
<reference evidence="1" key="1">
    <citation type="submission" date="2023-04" db="EMBL/GenBank/DDBJ databases">
        <title>Draft Genome sequencing of Naganishia species isolated from polar environments using Oxford Nanopore Technology.</title>
        <authorList>
            <person name="Leo P."/>
            <person name="Venkateswaran K."/>
        </authorList>
    </citation>
    <scope>NUCLEOTIDE SEQUENCE</scope>
    <source>
        <strain evidence="1">MNA-CCFEE 5262</strain>
    </source>
</reference>
<evidence type="ECO:0000313" key="1">
    <source>
        <dbReference type="EMBL" id="KAJ9098824.1"/>
    </source>
</evidence>
<keyword evidence="2" id="KW-1185">Reference proteome</keyword>
<proteinExistence type="predicted"/>